<evidence type="ECO:0000313" key="2">
    <source>
        <dbReference type="Proteomes" id="UP000198716"/>
    </source>
</evidence>
<accession>A0A1I1VPU8</accession>
<dbReference type="AlphaFoldDB" id="A0A1I1VPU8"/>
<dbReference type="GO" id="GO:0016853">
    <property type="term" value="F:isomerase activity"/>
    <property type="evidence" value="ECO:0007669"/>
    <property type="project" value="UniProtKB-KW"/>
</dbReference>
<dbReference type="PANTHER" id="PTHR40267:SF1">
    <property type="entry name" value="BLR3294 PROTEIN"/>
    <property type="match status" value="1"/>
</dbReference>
<evidence type="ECO:0000313" key="1">
    <source>
        <dbReference type="EMBL" id="SFD84854.1"/>
    </source>
</evidence>
<keyword evidence="2" id="KW-1185">Reference proteome</keyword>
<dbReference type="Proteomes" id="UP000198716">
    <property type="component" value="Unassembled WGS sequence"/>
</dbReference>
<dbReference type="Gene3D" id="3.40.50.12500">
    <property type="match status" value="1"/>
</dbReference>
<gene>
    <name evidence="1" type="ORF">SAMN04487819_10464</name>
</gene>
<sequence length="260" mass="28796">MSRRRWVTGDPGVVNTMDFSSLPRLGVVVPPENPTVEPEFTRLAGDIMRVYSSRFPLVVGEELQQVLHAWNVALPEILSNFGSLELDATVVACSASHYLLDPEGDRDFCDQLSGRLGFPVQSSTQAILACCASLGITELTLVSPYEPWLTELSRSFWEKAGITVDRVIPVPAGDRFDPYSVTTDKIVEEVSGGDIDDDGPLLFTGTGMFTLEALDQLSRRTDRVLLTSNLASVWWGLKVTALPHEESELHPLLRRLRPER</sequence>
<dbReference type="InterPro" id="IPR026286">
    <property type="entry name" value="MaiA/AMDase"/>
</dbReference>
<keyword evidence="1" id="KW-0413">Isomerase</keyword>
<proteinExistence type="predicted"/>
<organism evidence="1 2">
    <name type="scientific">Actinopolyspora alba</name>
    <dbReference type="NCBI Taxonomy" id="673379"/>
    <lineage>
        <taxon>Bacteria</taxon>
        <taxon>Bacillati</taxon>
        <taxon>Actinomycetota</taxon>
        <taxon>Actinomycetes</taxon>
        <taxon>Actinopolysporales</taxon>
        <taxon>Actinopolysporaceae</taxon>
        <taxon>Actinopolyspora</taxon>
        <taxon>Actinopolyspora alba group</taxon>
    </lineage>
</organism>
<protein>
    <submittedName>
        <fullName evidence="1">Maleate isomerase</fullName>
    </submittedName>
</protein>
<dbReference type="PANTHER" id="PTHR40267">
    <property type="entry name" value="BLR3294 PROTEIN"/>
    <property type="match status" value="1"/>
</dbReference>
<dbReference type="Pfam" id="PF17645">
    <property type="entry name" value="Amdase"/>
    <property type="match status" value="1"/>
</dbReference>
<name>A0A1I1VPU8_9ACTN</name>
<dbReference type="InterPro" id="IPR053714">
    <property type="entry name" value="Iso_Racemase_Enz_sf"/>
</dbReference>
<reference evidence="2" key="1">
    <citation type="submission" date="2016-10" db="EMBL/GenBank/DDBJ databases">
        <authorList>
            <person name="Varghese N."/>
            <person name="Submissions S."/>
        </authorList>
    </citation>
    <scope>NUCLEOTIDE SEQUENCE [LARGE SCALE GENOMIC DNA]</scope>
    <source>
        <strain evidence="2">DSM 45004</strain>
    </source>
</reference>
<dbReference type="EMBL" id="FOMZ01000004">
    <property type="protein sequence ID" value="SFD84854.1"/>
    <property type="molecule type" value="Genomic_DNA"/>
</dbReference>